<evidence type="ECO:0000313" key="5">
    <source>
        <dbReference type="Proteomes" id="UP000595917"/>
    </source>
</evidence>
<dbReference type="PRINTS" id="PR00080">
    <property type="entry name" value="SDRFAMILY"/>
</dbReference>
<evidence type="ECO:0000256" key="3">
    <source>
        <dbReference type="RuleBase" id="RU000363"/>
    </source>
</evidence>
<dbReference type="InterPro" id="IPR036291">
    <property type="entry name" value="NAD(P)-bd_dom_sf"/>
</dbReference>
<dbReference type="GO" id="GO:0016491">
    <property type="term" value="F:oxidoreductase activity"/>
    <property type="evidence" value="ECO:0007669"/>
    <property type="project" value="UniProtKB-KW"/>
</dbReference>
<sequence length="253" mass="27924">MKYAMITGATGGIGYELARVFCREGCGVVIVSSDSERLENTKRKLEKEFGAAVTAYEQDLSLPGAAVSVYSRVKADGITPDVLVNNAGFGLAGAADNIDFEHEERMMVLNMISLSQLTRLALTDMYERRSGKILNVSSIGGFQPGPYTASYFAGKAFVTSYSRAVRFEARKKNIDVCILCPGATRTGFFRKEGTETPSNAMDPETTARYAYRQLMKNREFIIPGFLNRIMVQFPVRLKMVYVARSKAPEAATR</sequence>
<dbReference type="PANTHER" id="PTHR44196:SF2">
    <property type="entry name" value="SHORT-CHAIN DEHYDROGENASE-RELATED"/>
    <property type="match status" value="1"/>
</dbReference>
<dbReference type="PRINTS" id="PR00081">
    <property type="entry name" value="GDHRDH"/>
</dbReference>
<proteinExistence type="inferred from homology"/>
<dbReference type="PIRSF" id="PIRSF000126">
    <property type="entry name" value="11-beta-HSD1"/>
    <property type="match status" value="1"/>
</dbReference>
<reference evidence="4" key="1">
    <citation type="submission" date="2021-01" db="EMBL/GenBank/DDBJ databases">
        <title>Description of Breznakiella homolactica.</title>
        <authorList>
            <person name="Song Y."/>
            <person name="Brune A."/>
        </authorList>
    </citation>
    <scope>NUCLEOTIDE SEQUENCE</scope>
    <source>
        <strain evidence="4">RmG30</strain>
    </source>
</reference>
<dbReference type="GO" id="GO:0016020">
    <property type="term" value="C:membrane"/>
    <property type="evidence" value="ECO:0007669"/>
    <property type="project" value="TreeGrafter"/>
</dbReference>
<organism evidence="4 5">
    <name type="scientific">Breznakiella homolactica</name>
    <dbReference type="NCBI Taxonomy" id="2798577"/>
    <lineage>
        <taxon>Bacteria</taxon>
        <taxon>Pseudomonadati</taxon>
        <taxon>Spirochaetota</taxon>
        <taxon>Spirochaetia</taxon>
        <taxon>Spirochaetales</taxon>
        <taxon>Breznakiellaceae</taxon>
        <taxon>Breznakiella</taxon>
    </lineage>
</organism>
<dbReference type="PANTHER" id="PTHR44196">
    <property type="entry name" value="DEHYDROGENASE/REDUCTASE SDR FAMILY MEMBER 7B"/>
    <property type="match status" value="1"/>
</dbReference>
<dbReference type="AlphaFoldDB" id="A0A7T8BBF0"/>
<gene>
    <name evidence="4" type="ORF">JFL75_03360</name>
</gene>
<dbReference type="Pfam" id="PF00106">
    <property type="entry name" value="adh_short"/>
    <property type="match status" value="1"/>
</dbReference>
<comment type="similarity">
    <text evidence="1 3">Belongs to the short-chain dehydrogenases/reductases (SDR) family.</text>
</comment>
<dbReference type="SUPFAM" id="SSF51735">
    <property type="entry name" value="NAD(P)-binding Rossmann-fold domains"/>
    <property type="match status" value="1"/>
</dbReference>
<evidence type="ECO:0000313" key="4">
    <source>
        <dbReference type="EMBL" id="QQO09965.1"/>
    </source>
</evidence>
<dbReference type="KEGG" id="bhc:JFL75_03360"/>
<name>A0A7T8BBF0_9SPIR</name>
<dbReference type="RefSeq" id="WP_215627269.1">
    <property type="nucleotide sequence ID" value="NZ_CP067089.2"/>
</dbReference>
<accession>A0A7T8BBF0</accession>
<evidence type="ECO:0000256" key="2">
    <source>
        <dbReference type="ARBA" id="ARBA00023002"/>
    </source>
</evidence>
<keyword evidence="2" id="KW-0560">Oxidoreductase</keyword>
<protein>
    <submittedName>
        <fullName evidence="4">SDR family oxidoreductase</fullName>
    </submittedName>
</protein>
<dbReference type="CDD" id="cd05233">
    <property type="entry name" value="SDR_c"/>
    <property type="match status" value="1"/>
</dbReference>
<dbReference type="InterPro" id="IPR002347">
    <property type="entry name" value="SDR_fam"/>
</dbReference>
<evidence type="ECO:0000256" key="1">
    <source>
        <dbReference type="ARBA" id="ARBA00006484"/>
    </source>
</evidence>
<dbReference type="EMBL" id="CP067089">
    <property type="protein sequence ID" value="QQO09965.1"/>
    <property type="molecule type" value="Genomic_DNA"/>
</dbReference>
<dbReference type="Proteomes" id="UP000595917">
    <property type="component" value="Chromosome"/>
</dbReference>
<keyword evidence="5" id="KW-1185">Reference proteome</keyword>
<dbReference type="Gene3D" id="3.40.50.720">
    <property type="entry name" value="NAD(P)-binding Rossmann-like Domain"/>
    <property type="match status" value="1"/>
</dbReference>